<dbReference type="InterPro" id="IPR050397">
    <property type="entry name" value="Env_Response_Regulators"/>
</dbReference>
<reference evidence="3 4" key="1">
    <citation type="submission" date="2015-05" db="EMBL/GenBank/DDBJ databases">
        <title>Complete genome sequence of a sulfur-oxidizing gammaproteobacterium strain HA5.</title>
        <authorList>
            <person name="Miura A."/>
            <person name="Kojima H."/>
            <person name="Fukui M."/>
        </authorList>
    </citation>
    <scope>NUCLEOTIDE SEQUENCE [LARGE SCALE GENOMIC DNA]</scope>
    <source>
        <strain evidence="3 4">HA5</strain>
    </source>
</reference>
<dbReference type="InterPro" id="IPR043128">
    <property type="entry name" value="Rev_trsase/Diguanyl_cyclase"/>
</dbReference>
<dbReference type="InterPro" id="IPR029787">
    <property type="entry name" value="Nucleotide_cyclase"/>
</dbReference>
<dbReference type="Proteomes" id="UP000243180">
    <property type="component" value="Chromosome"/>
</dbReference>
<dbReference type="PROSITE" id="PS50042">
    <property type="entry name" value="CNMP_BINDING_3"/>
    <property type="match status" value="1"/>
</dbReference>
<keyword evidence="4" id="KW-1185">Reference proteome</keyword>
<dbReference type="SMART" id="SM00267">
    <property type="entry name" value="GGDEF"/>
    <property type="match status" value="1"/>
</dbReference>
<feature type="domain" description="Cyclic nucleotide-binding" evidence="1">
    <location>
        <begin position="23"/>
        <end position="124"/>
    </location>
</feature>
<name>A0A1B4XG14_9GAMM</name>
<dbReference type="SUPFAM" id="SSF55073">
    <property type="entry name" value="Nucleotide cyclase"/>
    <property type="match status" value="1"/>
</dbReference>
<dbReference type="GO" id="GO:0005829">
    <property type="term" value="C:cytosol"/>
    <property type="evidence" value="ECO:0007669"/>
    <property type="project" value="TreeGrafter"/>
</dbReference>
<dbReference type="PANTHER" id="PTHR24567">
    <property type="entry name" value="CRP FAMILY TRANSCRIPTIONAL REGULATORY PROTEIN"/>
    <property type="match status" value="1"/>
</dbReference>
<evidence type="ECO:0000259" key="2">
    <source>
        <dbReference type="PROSITE" id="PS50887"/>
    </source>
</evidence>
<dbReference type="Pfam" id="PF00990">
    <property type="entry name" value="GGDEF"/>
    <property type="match status" value="1"/>
</dbReference>
<dbReference type="EMBL" id="AP014879">
    <property type="protein sequence ID" value="BAV33732.1"/>
    <property type="molecule type" value="Genomic_DNA"/>
</dbReference>
<dbReference type="GO" id="GO:0003700">
    <property type="term" value="F:DNA-binding transcription factor activity"/>
    <property type="evidence" value="ECO:0007669"/>
    <property type="project" value="TreeGrafter"/>
</dbReference>
<protein>
    <recommendedName>
        <fullName evidence="5">GGDEF domain-containing protein</fullName>
    </recommendedName>
</protein>
<proteinExistence type="predicted"/>
<sequence length="326" mass="35470">MPQASATTHTDAANPQDLGALELFQGVGEQDLAAYAARCQLLHAVPGHVLFSPGRLNTKIFFVLEGQVRLYAQTGDKRPMAVADVGHSTGLRSALAMQPLDHSAIVTEASRLLVLDISAVDELVKRSHAFARNYAALLAGYLRGDDCLHVGTRMGAATQHGYIDELTLLRNQRWLDEMLPRLLGRCRIGDKTLAVAAFAVDKLDEIVKQHGIGPALRVLETIGHWMQDQTRPTDILAISKNRYIFAFLPDCDLDAARGLAGRLKAQIQSLPIPLATEKAPQPITVTLSLGIAELERGKGEQDFLGKTEALIQKSIKLGGNWLSEAF</sequence>
<evidence type="ECO:0008006" key="5">
    <source>
        <dbReference type="Google" id="ProtNLM"/>
    </source>
</evidence>
<dbReference type="KEGG" id="slim:SCL_1421"/>
<dbReference type="InterPro" id="IPR000160">
    <property type="entry name" value="GGDEF_dom"/>
</dbReference>
<dbReference type="CDD" id="cd00038">
    <property type="entry name" value="CAP_ED"/>
    <property type="match status" value="1"/>
</dbReference>
<evidence type="ECO:0000313" key="4">
    <source>
        <dbReference type="Proteomes" id="UP000243180"/>
    </source>
</evidence>
<evidence type="ECO:0000313" key="3">
    <source>
        <dbReference type="EMBL" id="BAV33732.1"/>
    </source>
</evidence>
<evidence type="ECO:0000259" key="1">
    <source>
        <dbReference type="PROSITE" id="PS50042"/>
    </source>
</evidence>
<feature type="domain" description="GGDEF" evidence="2">
    <location>
        <begin position="191"/>
        <end position="326"/>
    </location>
</feature>
<accession>A0A1B4XG14</accession>
<dbReference type="Gene3D" id="3.30.70.270">
    <property type="match status" value="1"/>
</dbReference>
<dbReference type="Pfam" id="PF00027">
    <property type="entry name" value="cNMP_binding"/>
    <property type="match status" value="1"/>
</dbReference>
<dbReference type="NCBIfam" id="TIGR00254">
    <property type="entry name" value="GGDEF"/>
    <property type="match status" value="1"/>
</dbReference>
<dbReference type="PANTHER" id="PTHR24567:SF74">
    <property type="entry name" value="HTH-TYPE TRANSCRIPTIONAL REGULATOR ARCR"/>
    <property type="match status" value="1"/>
</dbReference>
<dbReference type="Gene3D" id="2.60.120.10">
    <property type="entry name" value="Jelly Rolls"/>
    <property type="match status" value="1"/>
</dbReference>
<dbReference type="AlphaFoldDB" id="A0A1B4XG14"/>
<dbReference type="PROSITE" id="PS50887">
    <property type="entry name" value="GGDEF"/>
    <property type="match status" value="1"/>
</dbReference>
<dbReference type="InterPro" id="IPR018490">
    <property type="entry name" value="cNMP-bd_dom_sf"/>
</dbReference>
<gene>
    <name evidence="3" type="ORF">SCL_1421</name>
</gene>
<dbReference type="SUPFAM" id="SSF51206">
    <property type="entry name" value="cAMP-binding domain-like"/>
    <property type="match status" value="1"/>
</dbReference>
<dbReference type="InterPro" id="IPR000595">
    <property type="entry name" value="cNMP-bd_dom"/>
</dbReference>
<dbReference type="SMART" id="SM00100">
    <property type="entry name" value="cNMP"/>
    <property type="match status" value="1"/>
</dbReference>
<organism evidence="3 4">
    <name type="scientific">Sulfuricaulis limicola</name>
    <dbReference type="NCBI Taxonomy" id="1620215"/>
    <lineage>
        <taxon>Bacteria</taxon>
        <taxon>Pseudomonadati</taxon>
        <taxon>Pseudomonadota</taxon>
        <taxon>Gammaproteobacteria</taxon>
        <taxon>Acidiferrobacterales</taxon>
        <taxon>Acidiferrobacteraceae</taxon>
        <taxon>Sulfuricaulis</taxon>
    </lineage>
</organism>
<dbReference type="InterPro" id="IPR014710">
    <property type="entry name" value="RmlC-like_jellyroll"/>
</dbReference>
<dbReference type="InParanoid" id="A0A1B4XG14"/>